<dbReference type="OrthoDB" id="9182171at2"/>
<protein>
    <submittedName>
        <fullName evidence="1">Uncharacterized protein</fullName>
    </submittedName>
</protein>
<proteinExistence type="predicted"/>
<dbReference type="AlphaFoldDB" id="A0A1G8F2E8"/>
<evidence type="ECO:0000313" key="2">
    <source>
        <dbReference type="Proteomes" id="UP000217076"/>
    </source>
</evidence>
<gene>
    <name evidence="1" type="ORF">SAMN05421742_1126</name>
</gene>
<keyword evidence="2" id="KW-1185">Reference proteome</keyword>
<sequence>MHSEYAVDPEAIGSSWENFRFLIDKFGFDKGRLISRFPGKWEKKVIEAAKEAGVRDVKIQSIVDRLKNGKKARIVDFQRDFEHGESWIKNALREHRARPFHAIVSLNTQEACTVLLRVDDCEDDHTLFCAPISRNVRRTIQDIAVHLNLLVAASKEINIVDPYFDIRGIGGDYRGFLDQLFAICQNYNFTPRRIRVHFGHHDSRPPDHMLRADAERRLNGHLPTDIELELNEWAEKPGGEDFHDRYILSECAGIMVGAGLSPAGANETATFTLLDDTHAQALRARFAPDAEVYTKIGRSVLVRPDGSATLI</sequence>
<dbReference type="RefSeq" id="WP_143131013.1">
    <property type="nucleotide sequence ID" value="NZ_FNCV01000012.1"/>
</dbReference>
<organism evidence="1 2">
    <name type="scientific">Roseospirillum parvum</name>
    <dbReference type="NCBI Taxonomy" id="83401"/>
    <lineage>
        <taxon>Bacteria</taxon>
        <taxon>Pseudomonadati</taxon>
        <taxon>Pseudomonadota</taxon>
        <taxon>Alphaproteobacteria</taxon>
        <taxon>Rhodospirillales</taxon>
        <taxon>Rhodospirillaceae</taxon>
        <taxon>Roseospirillum</taxon>
    </lineage>
</organism>
<evidence type="ECO:0000313" key="1">
    <source>
        <dbReference type="EMBL" id="SDH76333.1"/>
    </source>
</evidence>
<dbReference type="EMBL" id="FNCV01000012">
    <property type="protein sequence ID" value="SDH76333.1"/>
    <property type="molecule type" value="Genomic_DNA"/>
</dbReference>
<reference evidence="2" key="1">
    <citation type="submission" date="2016-10" db="EMBL/GenBank/DDBJ databases">
        <authorList>
            <person name="Varghese N."/>
            <person name="Submissions S."/>
        </authorList>
    </citation>
    <scope>NUCLEOTIDE SEQUENCE [LARGE SCALE GENOMIC DNA]</scope>
    <source>
        <strain evidence="2">930I</strain>
    </source>
</reference>
<accession>A0A1G8F2E8</accession>
<name>A0A1G8F2E8_9PROT</name>
<dbReference type="Proteomes" id="UP000217076">
    <property type="component" value="Unassembled WGS sequence"/>
</dbReference>
<dbReference type="STRING" id="83401.SAMN05421742_1126"/>